<dbReference type="AlphaFoldDB" id="A0A1C1YQM3"/>
<feature type="transmembrane region" description="Helical" evidence="5">
    <location>
        <begin position="237"/>
        <end position="257"/>
    </location>
</feature>
<feature type="transmembrane region" description="Helical" evidence="5">
    <location>
        <begin position="130"/>
        <end position="147"/>
    </location>
</feature>
<feature type="domain" description="Sodium/calcium exchanger membrane region" evidence="6">
    <location>
        <begin position="5"/>
        <end position="144"/>
    </location>
</feature>
<dbReference type="PANTHER" id="PTHR10846:SF8">
    <property type="entry name" value="INNER MEMBRANE PROTEIN YRBG"/>
    <property type="match status" value="1"/>
</dbReference>
<comment type="caution">
    <text evidence="7">The sequence shown here is derived from an EMBL/GenBank/DDBJ whole genome shotgun (WGS) entry which is preliminary data.</text>
</comment>
<evidence type="ECO:0000313" key="8">
    <source>
        <dbReference type="Proteomes" id="UP000094795"/>
    </source>
</evidence>
<evidence type="ECO:0000259" key="6">
    <source>
        <dbReference type="Pfam" id="PF01699"/>
    </source>
</evidence>
<feature type="transmembrane region" description="Helical" evidence="5">
    <location>
        <begin position="105"/>
        <end position="124"/>
    </location>
</feature>
<dbReference type="Proteomes" id="UP000094795">
    <property type="component" value="Unassembled WGS sequence"/>
</dbReference>
<dbReference type="OrthoDB" id="9794225at2"/>
<reference evidence="7 8" key="1">
    <citation type="submission" date="2015-12" db="EMBL/GenBank/DDBJ databases">
        <authorList>
            <person name="Shamseldin A."/>
            <person name="Moawad H."/>
            <person name="Abd El-Rahim W.M."/>
            <person name="Sadowsky M.J."/>
        </authorList>
    </citation>
    <scope>NUCLEOTIDE SEQUENCE [LARGE SCALE GENOMIC DNA]</scope>
    <source>
        <strain evidence="7 8">JC234</strain>
    </source>
</reference>
<keyword evidence="2 5" id="KW-0812">Transmembrane</keyword>
<feature type="transmembrane region" description="Helical" evidence="5">
    <location>
        <begin position="291"/>
        <end position="307"/>
    </location>
</feature>
<evidence type="ECO:0000256" key="2">
    <source>
        <dbReference type="ARBA" id="ARBA00022692"/>
    </source>
</evidence>
<organism evidence="7 8">
    <name type="scientific">Hoeflea olei</name>
    <dbReference type="NCBI Taxonomy" id="1480615"/>
    <lineage>
        <taxon>Bacteria</taxon>
        <taxon>Pseudomonadati</taxon>
        <taxon>Pseudomonadota</taxon>
        <taxon>Alphaproteobacteria</taxon>
        <taxon>Hyphomicrobiales</taxon>
        <taxon>Rhizobiaceae</taxon>
        <taxon>Hoeflea</taxon>
    </lineage>
</organism>
<dbReference type="Pfam" id="PF01699">
    <property type="entry name" value="Na_Ca_ex"/>
    <property type="match status" value="2"/>
</dbReference>
<dbReference type="STRING" id="1480615.AWJ14_15115"/>
<feature type="domain" description="Sodium/calcium exchanger membrane region" evidence="6">
    <location>
        <begin position="168"/>
        <end position="307"/>
    </location>
</feature>
<accession>A0A1C1YQM3</accession>
<dbReference type="InterPro" id="IPR044880">
    <property type="entry name" value="NCX_ion-bd_dom_sf"/>
</dbReference>
<gene>
    <name evidence="7" type="ORF">AWJ14_15115</name>
</gene>
<feature type="transmembrane region" description="Helical" evidence="5">
    <location>
        <begin position="168"/>
        <end position="196"/>
    </location>
</feature>
<dbReference type="GO" id="GO:0005262">
    <property type="term" value="F:calcium channel activity"/>
    <property type="evidence" value="ECO:0007669"/>
    <property type="project" value="TreeGrafter"/>
</dbReference>
<dbReference type="GO" id="GO:0005886">
    <property type="term" value="C:plasma membrane"/>
    <property type="evidence" value="ECO:0007669"/>
    <property type="project" value="TreeGrafter"/>
</dbReference>
<keyword evidence="3 5" id="KW-1133">Transmembrane helix</keyword>
<keyword evidence="8" id="KW-1185">Reference proteome</keyword>
<comment type="subcellular location">
    <subcellularLocation>
        <location evidence="1">Membrane</location>
        <topology evidence="1">Multi-pass membrane protein</topology>
    </subcellularLocation>
</comment>
<protein>
    <submittedName>
        <fullName evidence="7">Sodium:calcium antiporter</fullName>
    </submittedName>
</protein>
<evidence type="ECO:0000256" key="1">
    <source>
        <dbReference type="ARBA" id="ARBA00004141"/>
    </source>
</evidence>
<proteinExistence type="predicted"/>
<dbReference type="InterPro" id="IPR004481">
    <property type="entry name" value="K/Na/Ca-exchanger"/>
</dbReference>
<dbReference type="InterPro" id="IPR004837">
    <property type="entry name" value="NaCa_Exmemb"/>
</dbReference>
<name>A0A1C1YQM3_9HYPH</name>
<dbReference type="PANTHER" id="PTHR10846">
    <property type="entry name" value="SODIUM/POTASSIUM/CALCIUM EXCHANGER"/>
    <property type="match status" value="1"/>
</dbReference>
<dbReference type="RefSeq" id="WP_066184009.1">
    <property type="nucleotide sequence ID" value="NZ_LQZT01000049.1"/>
</dbReference>
<dbReference type="Gene3D" id="1.20.1420.30">
    <property type="entry name" value="NCX, central ion-binding region"/>
    <property type="match status" value="1"/>
</dbReference>
<dbReference type="NCBIfam" id="TIGR00367">
    <property type="entry name" value="calcium/sodium antiporter"/>
    <property type="match status" value="1"/>
</dbReference>
<dbReference type="Gene3D" id="6.10.280.80">
    <property type="entry name" value="NCX, peripheral helical region"/>
    <property type="match status" value="1"/>
</dbReference>
<dbReference type="GO" id="GO:0006874">
    <property type="term" value="P:intracellular calcium ion homeostasis"/>
    <property type="evidence" value="ECO:0007669"/>
    <property type="project" value="TreeGrafter"/>
</dbReference>
<dbReference type="GO" id="GO:0008273">
    <property type="term" value="F:calcium, potassium:sodium antiporter activity"/>
    <property type="evidence" value="ECO:0007669"/>
    <property type="project" value="TreeGrafter"/>
</dbReference>
<evidence type="ECO:0000256" key="5">
    <source>
        <dbReference type="SAM" id="Phobius"/>
    </source>
</evidence>
<keyword evidence="4 5" id="KW-0472">Membrane</keyword>
<dbReference type="EMBL" id="LQZT01000049">
    <property type="protein sequence ID" value="OCW55808.1"/>
    <property type="molecule type" value="Genomic_DNA"/>
</dbReference>
<evidence type="ECO:0000313" key="7">
    <source>
        <dbReference type="EMBL" id="OCW55808.1"/>
    </source>
</evidence>
<feature type="transmembrane region" description="Helical" evidence="5">
    <location>
        <begin position="263"/>
        <end position="284"/>
    </location>
</feature>
<evidence type="ECO:0000256" key="3">
    <source>
        <dbReference type="ARBA" id="ARBA00022989"/>
    </source>
</evidence>
<evidence type="ECO:0000256" key="4">
    <source>
        <dbReference type="ARBA" id="ARBA00023136"/>
    </source>
</evidence>
<feature type="transmembrane region" description="Helical" evidence="5">
    <location>
        <begin position="79"/>
        <end position="98"/>
    </location>
</feature>
<sequence>MLSNVLMLAAGLVLLTAGAEFLVRGAVSLANRLGMPPLLIGLTVVGFGTSLPELLVSLQAALDNAPAIAVGNVVGSNTANILLILGLAAAISPINARIRNLGRDLVMMLVAAVVMLGLGFWGVIDLKFGVVMVAALLGYLVFVTLTDRNRADADDETTAIHVGGLWEAVYIVGGLGGLFFGAELLIDAAIAIAQGFGISEAVIGLTIVAVGTSLPELATSVVAAFRRHADVALGNVVGSNIFNILGILGVTAIVTPVPVDPSIATFDIPFMLAVSVALSALIMLAGRIGRGAGIAMLAVYGGYVAWLL</sequence>